<proteinExistence type="predicted"/>
<keyword evidence="1" id="KW-0175">Coiled coil</keyword>
<feature type="region of interest" description="Disordered" evidence="2">
    <location>
        <begin position="177"/>
        <end position="196"/>
    </location>
</feature>
<organism evidence="3">
    <name type="scientific">Podoviridae sp. ctlpi2</name>
    <dbReference type="NCBI Taxonomy" id="2826574"/>
    <lineage>
        <taxon>Viruses</taxon>
        <taxon>Duplodnaviria</taxon>
        <taxon>Heunggongvirae</taxon>
        <taxon>Uroviricota</taxon>
        <taxon>Caudoviricetes</taxon>
    </lineage>
</organism>
<sequence>MTTQTIQLTAEQAALRDRILAVLVENPLADAKKAELVHNNFIKIVHWMMNGDDGRYPMTNENVRSLFTAHKRVGELENHVKALTELVTSVQAEKNELLRRVEAAEARAAACETSLKAVHKTLEELSATLTAAAEKPKTKKATKKAAPEDDADPQIEVHSPEPPPASQAATDDLMADLGVLDPAPPVGEKAPAGSVPPAVERAAQAAAQSASAMSSLDEQVELLAKDVDAGTVSAEAVNALTAELDALIGGGS</sequence>
<accession>A0A8S5MMF7</accession>
<dbReference type="EMBL" id="BK014928">
    <property type="protein sequence ID" value="DAD83123.1"/>
    <property type="molecule type" value="Genomic_DNA"/>
</dbReference>
<protein>
    <submittedName>
        <fullName evidence="3">Uncharacterized protein</fullName>
    </submittedName>
</protein>
<feature type="coiled-coil region" evidence="1">
    <location>
        <begin position="73"/>
        <end position="114"/>
    </location>
</feature>
<name>A0A8S5MMF7_9CAUD</name>
<evidence type="ECO:0000256" key="1">
    <source>
        <dbReference type="SAM" id="Coils"/>
    </source>
</evidence>
<evidence type="ECO:0000256" key="2">
    <source>
        <dbReference type="SAM" id="MobiDB-lite"/>
    </source>
</evidence>
<evidence type="ECO:0000313" key="3">
    <source>
        <dbReference type="EMBL" id="DAD83123.1"/>
    </source>
</evidence>
<feature type="region of interest" description="Disordered" evidence="2">
    <location>
        <begin position="133"/>
        <end position="169"/>
    </location>
</feature>
<reference evidence="3" key="1">
    <citation type="journal article" date="2021" name="Proc. Natl. Acad. Sci. U.S.A.">
        <title>A Catalog of Tens of Thousands of Viruses from Human Metagenomes Reveals Hidden Associations with Chronic Diseases.</title>
        <authorList>
            <person name="Tisza M.J."/>
            <person name="Buck C.B."/>
        </authorList>
    </citation>
    <scope>NUCLEOTIDE SEQUENCE</scope>
    <source>
        <strain evidence="3">Ctlpi2</strain>
    </source>
</reference>